<evidence type="ECO:0000256" key="1">
    <source>
        <dbReference type="SAM" id="SignalP"/>
    </source>
</evidence>
<dbReference type="EMBL" id="KF704242">
    <property type="protein sequence ID" value="AIK22050.1"/>
    <property type="molecule type" value="Genomic_DNA"/>
</dbReference>
<feature type="chain" id="PRO_5001932076" evidence="1">
    <location>
        <begin position="32"/>
        <end position="99"/>
    </location>
</feature>
<keyword evidence="1" id="KW-0732">Signal</keyword>
<proteinExistence type="predicted"/>
<evidence type="ECO:0000313" key="2">
    <source>
        <dbReference type="EMBL" id="AIK22050.1"/>
    </source>
</evidence>
<name>A0A096XU98_STRAG</name>
<sequence>MRKAPNRQRKRQKLSCSIPTLSTLPMMILSAAKPILPSRARTVLTVRARTHYRKMKIVRTVRTSAPCAVSVCMRTTAKNEMSYQALNLVSQIRLLGVSP</sequence>
<reference evidence="2" key="1">
    <citation type="submission" date="2013-09" db="EMBL/GenBank/DDBJ databases">
        <title>Emergence of vanG-mediated vancomycin-resistant Streptococcus agalactiae and Streptococcus anginosus.</title>
        <authorList>
            <person name="Beall B."/>
            <person name="Sammons S."/>
            <person name="Frace M."/>
            <person name="Knipe K."/>
            <person name="Srinivasan V."/>
        </authorList>
    </citation>
    <scope>NUCLEOTIDE SEQUENCE</scope>
    <source>
        <strain evidence="2">9056</strain>
    </source>
</reference>
<protein>
    <submittedName>
        <fullName evidence="2">Uncharacterized protein</fullName>
    </submittedName>
</protein>
<feature type="signal peptide" evidence="1">
    <location>
        <begin position="1"/>
        <end position="31"/>
    </location>
</feature>
<accession>A0A096XU98</accession>
<organism evidence="2">
    <name type="scientific">Streptococcus agalactiae</name>
    <dbReference type="NCBI Taxonomy" id="1311"/>
    <lineage>
        <taxon>Bacteria</taxon>
        <taxon>Bacillati</taxon>
        <taxon>Bacillota</taxon>
        <taxon>Bacilli</taxon>
        <taxon>Lactobacillales</taxon>
        <taxon>Streptococcaceae</taxon>
        <taxon>Streptococcus</taxon>
    </lineage>
</organism>
<dbReference type="AlphaFoldDB" id="A0A096XU98"/>